<keyword evidence="3" id="KW-1185">Reference proteome</keyword>
<feature type="region of interest" description="Disordered" evidence="1">
    <location>
        <begin position="1161"/>
        <end position="1185"/>
    </location>
</feature>
<dbReference type="AlphaFoldDB" id="A0AAD1XXX7"/>
<name>A0AAD1XXX7_EUPCR</name>
<gene>
    <name evidence="2" type="ORF">ECRASSUSDP1_LOCUS21662</name>
</gene>
<feature type="compositionally biased region" description="Acidic residues" evidence="1">
    <location>
        <begin position="1173"/>
        <end position="1184"/>
    </location>
</feature>
<feature type="region of interest" description="Disordered" evidence="1">
    <location>
        <begin position="1"/>
        <end position="32"/>
    </location>
</feature>
<reference evidence="2" key="1">
    <citation type="submission" date="2023-07" db="EMBL/GenBank/DDBJ databases">
        <authorList>
            <consortium name="AG Swart"/>
            <person name="Singh M."/>
            <person name="Singh A."/>
            <person name="Seah K."/>
            <person name="Emmerich C."/>
        </authorList>
    </citation>
    <scope>NUCLEOTIDE SEQUENCE</scope>
    <source>
        <strain evidence="2">DP1</strain>
    </source>
</reference>
<organism evidence="2 3">
    <name type="scientific">Euplotes crassus</name>
    <dbReference type="NCBI Taxonomy" id="5936"/>
    <lineage>
        <taxon>Eukaryota</taxon>
        <taxon>Sar</taxon>
        <taxon>Alveolata</taxon>
        <taxon>Ciliophora</taxon>
        <taxon>Intramacronucleata</taxon>
        <taxon>Spirotrichea</taxon>
        <taxon>Hypotrichia</taxon>
        <taxon>Euplotida</taxon>
        <taxon>Euplotidae</taxon>
        <taxon>Moneuplotes</taxon>
    </lineage>
</organism>
<comment type="caution">
    <text evidence="2">The sequence shown here is derived from an EMBL/GenBank/DDBJ whole genome shotgun (WGS) entry which is preliminary data.</text>
</comment>
<proteinExistence type="predicted"/>
<sequence length="1248" mass="145462">MSDTSQASTKKKKEPVYPVKHTNEWDPSQPDEYVKEPNIYNDQYHVIGERRDSNFMKIADKLRDDRNGFYEVDPSGYNFYQHIIRKFNQKGDKDCFMELTSMVLDDLKSNGLKQGDVSLFNKTFNGENHQRESILMCMAKEGKIYPISWLLESLVLENMNQMIDVNHTDGSGQTLLHALCSRSKAQEAFDIYCDNKEYYEFDLDIRDTEDMSIMEMFMKAGMLARSIDKRNFGFFKEAIEVAMFQIEEGEECCIPDSYSEAGEMGISFIADVVLCPDLEFLEYILNAHFYEADSLYEIIKIGDLTSELNKFCEIMGTSPIISILKNGDFRKIKLILDYITKHKTIKINLEVKDRVFRNVVHCVFENKNLSNQDFLHIFINYIKNLTLDMLVESENFNFNSLYNSATKSGHSALTLLFARMKPEHQGVKDYRLVFDHILQMTDFKKLVEEPVTINPFEKCIECGLSDYFQSILENEGHSNFFTLNTFSFISFSKGGKCIYDNDHSPIELAFRHGHPKMIQYVIDSLSEIESFMFVSNEKMISLYGILMSVHSTLTKIDVNVSENDNDSVLSCLYRQFRDKILGITAQGLQNLDKNSITVDSEGRTAEEFLKFLLTSAGKNYEHKLWSLWNEEAEGEEVEEENEFQNIVDYCLSKALDTEEKICSQWFFKRLCSWIDDLIQNNSCDVSNILEVYSNHVISSLKLMINRPECKYKNLYLENLKKEEDNEGEDDDEYESSRDNLFGICKYIPEVDMNSYIQSRCAIYRAHPKSDTSYLDIISIFESLQKWDSTLSDAQKMLAFDKYTETLNQWQLKIGYKEEMRLLCKKIVETLTLYDYKFNVYDLESPIIRCLTFLFKVLMVHKEYSCVIALQEFVKKNVNRFKEYITNLTESSEEEGEGDSGNDVERNMKTKKGCGRIVIKFLENLKVDAPLVLSEDVDLDVVLEMLKGVIGLGGFWKLGLSYNYWRTKVIREGMEIDEETKKLKKVIKMMKVIERFKECCYLSNLLQNLVCFEDDNDILKDVLEWETPLKLISTGSFPLKTCNNISGIVKNDLLYLFIIAATYKNFEACNILLRNNITYSNNNQSENRFDEHLSLEEFLKFYPTKPEILKDLVQSEQIFEILCNIAEKHWESVKRKDQKWISQLFKIEEKPIFRMDYRIKKEPQNSNDSSSEGYEGEESDDEPEVDERVLTSIRAITMKDEEIPDFNYNFFYGNTYALDSLVQTHSVAQIKHLNSLGYQIGKIISFRRK</sequence>
<dbReference type="InterPro" id="IPR036770">
    <property type="entry name" value="Ankyrin_rpt-contain_sf"/>
</dbReference>
<dbReference type="Gene3D" id="1.25.40.20">
    <property type="entry name" value="Ankyrin repeat-containing domain"/>
    <property type="match status" value="1"/>
</dbReference>
<protein>
    <submittedName>
        <fullName evidence="2">Uncharacterized protein</fullName>
    </submittedName>
</protein>
<dbReference type="EMBL" id="CAMPGE010022168">
    <property type="protein sequence ID" value="CAI2380230.1"/>
    <property type="molecule type" value="Genomic_DNA"/>
</dbReference>
<dbReference type="Proteomes" id="UP001295684">
    <property type="component" value="Unassembled WGS sequence"/>
</dbReference>
<evidence type="ECO:0000313" key="2">
    <source>
        <dbReference type="EMBL" id="CAI2380230.1"/>
    </source>
</evidence>
<accession>A0AAD1XXX7</accession>
<evidence type="ECO:0000256" key="1">
    <source>
        <dbReference type="SAM" id="MobiDB-lite"/>
    </source>
</evidence>
<evidence type="ECO:0000313" key="3">
    <source>
        <dbReference type="Proteomes" id="UP001295684"/>
    </source>
</evidence>